<dbReference type="EMBL" id="JABFTP020000185">
    <property type="protein sequence ID" value="KAL3285666.1"/>
    <property type="molecule type" value="Genomic_DNA"/>
</dbReference>
<accession>A0ABD2P4E4</accession>
<proteinExistence type="predicted"/>
<organism evidence="2 3">
    <name type="scientific">Cryptolaemus montrouzieri</name>
    <dbReference type="NCBI Taxonomy" id="559131"/>
    <lineage>
        <taxon>Eukaryota</taxon>
        <taxon>Metazoa</taxon>
        <taxon>Ecdysozoa</taxon>
        <taxon>Arthropoda</taxon>
        <taxon>Hexapoda</taxon>
        <taxon>Insecta</taxon>
        <taxon>Pterygota</taxon>
        <taxon>Neoptera</taxon>
        <taxon>Endopterygota</taxon>
        <taxon>Coleoptera</taxon>
        <taxon>Polyphaga</taxon>
        <taxon>Cucujiformia</taxon>
        <taxon>Coccinelloidea</taxon>
        <taxon>Coccinellidae</taxon>
        <taxon>Scymninae</taxon>
        <taxon>Scymnini</taxon>
        <taxon>Cryptolaemus</taxon>
    </lineage>
</organism>
<feature type="chain" id="PRO_5044808366" evidence="1">
    <location>
        <begin position="19"/>
        <end position="225"/>
    </location>
</feature>
<reference evidence="2 3" key="1">
    <citation type="journal article" date="2021" name="BMC Biol.">
        <title>Horizontally acquired antibacterial genes associated with adaptive radiation of ladybird beetles.</title>
        <authorList>
            <person name="Li H.S."/>
            <person name="Tang X.F."/>
            <person name="Huang Y.H."/>
            <person name="Xu Z.Y."/>
            <person name="Chen M.L."/>
            <person name="Du X.Y."/>
            <person name="Qiu B.Y."/>
            <person name="Chen P.T."/>
            <person name="Zhang W."/>
            <person name="Slipinski A."/>
            <person name="Escalona H.E."/>
            <person name="Waterhouse R.M."/>
            <person name="Zwick A."/>
            <person name="Pang H."/>
        </authorList>
    </citation>
    <scope>NUCLEOTIDE SEQUENCE [LARGE SCALE GENOMIC DNA]</scope>
    <source>
        <strain evidence="2">SYSU2018</strain>
    </source>
</reference>
<name>A0ABD2P4E4_9CUCU</name>
<evidence type="ECO:0000256" key="1">
    <source>
        <dbReference type="SAM" id="SignalP"/>
    </source>
</evidence>
<evidence type="ECO:0000313" key="2">
    <source>
        <dbReference type="EMBL" id="KAL3285666.1"/>
    </source>
</evidence>
<keyword evidence="3" id="KW-1185">Reference proteome</keyword>
<keyword evidence="1" id="KW-0732">Signal</keyword>
<feature type="signal peptide" evidence="1">
    <location>
        <begin position="1"/>
        <end position="18"/>
    </location>
</feature>
<evidence type="ECO:0000313" key="3">
    <source>
        <dbReference type="Proteomes" id="UP001516400"/>
    </source>
</evidence>
<sequence>MISKIFCLCLLAVTVISALDSMKTEIDDLKKIEDEMVVDIEKAYNFQIFELEWGKWYYSGVNSNDFIPVVHAFKNLTATINQYKSLAAKTNKSISSCYVDAVESRSLININITNVLDCIADQHWNNFGIIQDTIGYYAQKIVEVKEVIPRCSVTAGVDLGNCARDGFDKLYGIYKNYPSDITDYRIQGGSKFDACRTESTERRINHTRLIRDEFIACAENILTTL</sequence>
<protein>
    <submittedName>
        <fullName evidence="2">Uncharacterized protein</fullName>
    </submittedName>
</protein>
<comment type="caution">
    <text evidence="2">The sequence shown here is derived from an EMBL/GenBank/DDBJ whole genome shotgun (WGS) entry which is preliminary data.</text>
</comment>
<gene>
    <name evidence="2" type="ORF">HHI36_000198</name>
</gene>
<dbReference type="Proteomes" id="UP001516400">
    <property type="component" value="Unassembled WGS sequence"/>
</dbReference>
<dbReference type="AlphaFoldDB" id="A0ABD2P4E4"/>